<gene>
    <name evidence="2" type="ORF">M408DRAFT_334100</name>
</gene>
<reference evidence="3" key="2">
    <citation type="submission" date="2015-01" db="EMBL/GenBank/DDBJ databases">
        <title>Evolutionary Origins and Diversification of the Mycorrhizal Mutualists.</title>
        <authorList>
            <consortium name="DOE Joint Genome Institute"/>
            <consortium name="Mycorrhizal Genomics Consortium"/>
            <person name="Kohler A."/>
            <person name="Kuo A."/>
            <person name="Nagy L.G."/>
            <person name="Floudas D."/>
            <person name="Copeland A."/>
            <person name="Barry K.W."/>
            <person name="Cichocki N."/>
            <person name="Veneault-Fourrey C."/>
            <person name="LaButti K."/>
            <person name="Lindquist E.A."/>
            <person name="Lipzen A."/>
            <person name="Lundell T."/>
            <person name="Morin E."/>
            <person name="Murat C."/>
            <person name="Riley R."/>
            <person name="Ohm R."/>
            <person name="Sun H."/>
            <person name="Tunlid A."/>
            <person name="Henrissat B."/>
            <person name="Grigoriev I.V."/>
            <person name="Hibbett D.S."/>
            <person name="Martin F."/>
        </authorList>
    </citation>
    <scope>NUCLEOTIDE SEQUENCE [LARGE SCALE GENOMIC DNA]</scope>
    <source>
        <strain evidence="3">MAFF 305830</strain>
    </source>
</reference>
<dbReference type="Proteomes" id="UP000054097">
    <property type="component" value="Unassembled WGS sequence"/>
</dbReference>
<sequence>MEHTVEGDQEILTHSVDVHPTSITEEPSNIPAALHEDQRFLPLLDAEVEKRRTRVAVAQAALKERQTTLWQAQTRQETARRLYTLSKNMMDQIKREGQLQTSHRGPRDESSRHGRSLSSMDQSRQALVDRTVTTLRDAIAELQAASSDFTIAQRNLATAEAFLAYSSRSLAAAEYQRALAKAFLDDEVAALRPTPSLPDDLWRRIFAIVVAVESELPVQSPGNILQEWEFRPKALPLSHVSRNWRRISLSTSYLWTGIQIVHTNQRNNRVNYIRRMVGLAGSSPITICITLTQDIAGSIAGQISEAFSEDSRIAHIKCQVTENAAPSLRYLLDAIPATKSLAFTGLGTLVQPSSNPVKLPSKHVMSATTITIKNILLERLPPFFLVPPPPWGLHTLYTDIPSLLRIDVGNTAPSLQRIVISQPALQSKDVSHRAPWYDTANGLNVENVAATHLVVHSMSRGHMAPLIRYISHLRSITKLELYGVSAQEVLSALKENADGAQKVWLPSLSELVIHDYEQHGPALGLYVAARLDLAQRSLMEDGLAIQPLQQVSLDRCSNMSDEIVSLIQEHCIAGQKLITRASSENGGMPQSA</sequence>
<feature type="region of interest" description="Disordered" evidence="1">
    <location>
        <begin position="96"/>
        <end position="124"/>
    </location>
</feature>
<evidence type="ECO:0000256" key="1">
    <source>
        <dbReference type="SAM" id="MobiDB-lite"/>
    </source>
</evidence>
<evidence type="ECO:0000313" key="3">
    <source>
        <dbReference type="Proteomes" id="UP000054097"/>
    </source>
</evidence>
<accession>A0A0C3A698</accession>
<name>A0A0C3A698_SERVB</name>
<evidence type="ECO:0000313" key="2">
    <source>
        <dbReference type="EMBL" id="KIM20160.1"/>
    </source>
</evidence>
<protein>
    <submittedName>
        <fullName evidence="2">Uncharacterized protein</fullName>
    </submittedName>
</protein>
<dbReference type="AlphaFoldDB" id="A0A0C3A698"/>
<proteinExistence type="predicted"/>
<organism evidence="2 3">
    <name type="scientific">Serendipita vermifera MAFF 305830</name>
    <dbReference type="NCBI Taxonomy" id="933852"/>
    <lineage>
        <taxon>Eukaryota</taxon>
        <taxon>Fungi</taxon>
        <taxon>Dikarya</taxon>
        <taxon>Basidiomycota</taxon>
        <taxon>Agaricomycotina</taxon>
        <taxon>Agaricomycetes</taxon>
        <taxon>Sebacinales</taxon>
        <taxon>Serendipitaceae</taxon>
        <taxon>Serendipita</taxon>
    </lineage>
</organism>
<dbReference type="EMBL" id="KN824466">
    <property type="protein sequence ID" value="KIM20160.1"/>
    <property type="molecule type" value="Genomic_DNA"/>
</dbReference>
<reference evidence="2 3" key="1">
    <citation type="submission" date="2014-04" db="EMBL/GenBank/DDBJ databases">
        <authorList>
            <consortium name="DOE Joint Genome Institute"/>
            <person name="Kuo A."/>
            <person name="Zuccaro A."/>
            <person name="Kohler A."/>
            <person name="Nagy L.G."/>
            <person name="Floudas D."/>
            <person name="Copeland A."/>
            <person name="Barry K.W."/>
            <person name="Cichocki N."/>
            <person name="Veneault-Fourrey C."/>
            <person name="LaButti K."/>
            <person name="Lindquist E.A."/>
            <person name="Lipzen A."/>
            <person name="Lundell T."/>
            <person name="Morin E."/>
            <person name="Murat C."/>
            <person name="Sun H."/>
            <person name="Tunlid A."/>
            <person name="Henrissat B."/>
            <person name="Grigoriev I.V."/>
            <person name="Hibbett D.S."/>
            <person name="Martin F."/>
            <person name="Nordberg H.P."/>
            <person name="Cantor M.N."/>
            <person name="Hua S.X."/>
        </authorList>
    </citation>
    <scope>NUCLEOTIDE SEQUENCE [LARGE SCALE GENOMIC DNA]</scope>
    <source>
        <strain evidence="2 3">MAFF 305830</strain>
    </source>
</reference>
<dbReference type="STRING" id="933852.A0A0C3A698"/>
<keyword evidence="3" id="KW-1185">Reference proteome</keyword>
<dbReference type="OrthoDB" id="2269034at2759"/>
<dbReference type="HOGENOM" id="CLU_462399_0_0_1"/>